<evidence type="ECO:0000256" key="10">
    <source>
        <dbReference type="PIRNR" id="PIRNR038995"/>
    </source>
</evidence>
<reference evidence="11 13" key="1">
    <citation type="journal article" date="2016" name="PLoS ONE">
        <title>Sequence Assembly of Yarrowia lipolytica Strain W29/CLIB89 Shows Transposable Element Diversity.</title>
        <authorList>
            <person name="Magnan C."/>
            <person name="Yu J."/>
            <person name="Chang I."/>
            <person name="Jahn E."/>
            <person name="Kanomata Y."/>
            <person name="Wu J."/>
            <person name="Zeller M."/>
            <person name="Oakes M."/>
            <person name="Baldi P."/>
            <person name="Sandmeyer S."/>
        </authorList>
    </citation>
    <scope>NUCLEOTIDE SEQUENCE [LARGE SCALE GENOMIC DNA]</scope>
    <source>
        <strain evidence="11">CLIB89</strain>
        <strain evidence="13">CLIB89(W29)</strain>
    </source>
</reference>
<protein>
    <recommendedName>
        <fullName evidence="9 10">Signal recognition particle subunit SRP68</fullName>
        <shortName evidence="10">SRP68</shortName>
    </recommendedName>
</protein>
<keyword evidence="5 10" id="KW-0694">RNA-binding</keyword>
<dbReference type="Proteomes" id="UP000182444">
    <property type="component" value="Chromosome 1C"/>
</dbReference>
<dbReference type="EMBL" id="CP017555">
    <property type="protein sequence ID" value="AOW03068.1"/>
    <property type="molecule type" value="Genomic_DNA"/>
</dbReference>
<keyword evidence="4 10" id="KW-0963">Cytoplasm</keyword>
<dbReference type="GO" id="GO:0005047">
    <property type="term" value="F:signal recognition particle binding"/>
    <property type="evidence" value="ECO:0007669"/>
    <property type="project" value="InterPro"/>
</dbReference>
<dbReference type="eggNOG" id="KOG2460">
    <property type="taxonomic scope" value="Eukaryota"/>
</dbReference>
<sequence>MENPLLTVLSHRTAGIEYRGVVTKRLATLKRRLGVQTKNTKEYSPKQVSTEDVVQDARFAQLLLLQAERAWAVSQETASILETNGSAGKRKRVASKLTKAVQYAMALEQSVSDTQSDEVRLQIATYRLLLEGALYAHKKQWQKLVQPYSAARVGLSALITLAKDAEEAELLADVISTQIDPALGVALLKVSPDRKLDLENASKGYVDAGSDFGKLVEKINPHALEVDEAHGLDEIEWRGHQAKITDPDVARTVSNALTQTKAEEKTISDYDTLLSLWQSANDLVKEELERFELAGIAAHDDTTQNAHIVLTFINFHMLQQRIERDLLLLSEVSQLKTVDRKDHAKTNKEKLPSALKISTHTRLLQLKDSVRLLGNIVQSVDEILNLAGVSNDSSLVSALTATKAAYRAQKLAAIGASYDLVGDYKNALALNSKALQLQQTVGDADHAAVTGIQVPKNAQLVANTARLQALETIAQRLTEKPLNHPVSDNMDSYPMATASDTAHNIVEFDQRLKPVLVKPVFFDIAYNYVDYPAEVQAVETAKGGEEQKTKKSGFLGGLFRK</sequence>
<proteinExistence type="inferred from homology"/>
<evidence type="ECO:0000313" key="12">
    <source>
        <dbReference type="EMBL" id="RDW25843.1"/>
    </source>
</evidence>
<dbReference type="AlphaFoldDB" id="A0A1D8NBQ5"/>
<evidence type="ECO:0000313" key="13">
    <source>
        <dbReference type="Proteomes" id="UP000182444"/>
    </source>
</evidence>
<dbReference type="VEuPathDB" id="FungiDB:YALI1_C26138g"/>
<comment type="function">
    <text evidence="10">Component of the signal recognition particle (SRP) complex, a ribonucleoprotein complex that mediates the cotranslational targeting of secretory and membrane proteins to the endoplasmic reticulum (ER). The SRP complex interacts with the signal sequence in nascent secretory and membrane proteins and directs them to the membrane of the ER.</text>
</comment>
<keyword evidence="8 10" id="KW-0687">Ribonucleoprotein</keyword>
<dbReference type="PANTHER" id="PTHR12860">
    <property type="entry name" value="SIGNAL RECOGNITION PARTICLE 68 KDA PROTEIN"/>
    <property type="match status" value="1"/>
</dbReference>
<dbReference type="GeneID" id="2909970"/>
<evidence type="ECO:0000256" key="8">
    <source>
        <dbReference type="ARBA" id="ARBA00023274"/>
    </source>
</evidence>
<evidence type="ECO:0000256" key="6">
    <source>
        <dbReference type="ARBA" id="ARBA00023135"/>
    </source>
</evidence>
<gene>
    <name evidence="12" type="ORF">B0I71DRAFT_131887</name>
    <name evidence="11" type="ORF">YALI1_C26138g</name>
</gene>
<dbReference type="EMBL" id="KZ858992">
    <property type="protein sequence ID" value="RDW25843.1"/>
    <property type="molecule type" value="Genomic_DNA"/>
</dbReference>
<dbReference type="OMA" id="DERFIHI"/>
<comment type="subcellular location">
    <subcellularLocation>
        <location evidence="1 10">Cytoplasm</location>
    </subcellularLocation>
    <subcellularLocation>
        <location evidence="2">Nucleus</location>
        <location evidence="2">Nucleolus</location>
    </subcellularLocation>
</comment>
<dbReference type="PANTHER" id="PTHR12860:SF0">
    <property type="entry name" value="SIGNAL RECOGNITION PARTICLE SUBUNIT SRP68"/>
    <property type="match status" value="1"/>
</dbReference>
<dbReference type="Proteomes" id="UP000256601">
    <property type="component" value="Unassembled WGS sequence"/>
</dbReference>
<dbReference type="GO" id="GO:0006614">
    <property type="term" value="P:SRP-dependent cotranslational protein targeting to membrane"/>
    <property type="evidence" value="ECO:0007669"/>
    <property type="project" value="InterPro"/>
</dbReference>
<comment type="similarity">
    <text evidence="3 10">Belongs to the SRP68 family.</text>
</comment>
<evidence type="ECO:0000256" key="4">
    <source>
        <dbReference type="ARBA" id="ARBA00022490"/>
    </source>
</evidence>
<dbReference type="GO" id="GO:0005730">
    <property type="term" value="C:nucleolus"/>
    <property type="evidence" value="ECO:0007669"/>
    <property type="project" value="UniProtKB-SubCell"/>
</dbReference>
<dbReference type="GO" id="GO:0008312">
    <property type="term" value="F:7S RNA binding"/>
    <property type="evidence" value="ECO:0007669"/>
    <property type="project" value="InterPro"/>
</dbReference>
<accession>A0A1D8NBQ5</accession>
<organism evidence="11 13">
    <name type="scientific">Yarrowia lipolytica</name>
    <name type="common">Candida lipolytica</name>
    <dbReference type="NCBI Taxonomy" id="4952"/>
    <lineage>
        <taxon>Eukaryota</taxon>
        <taxon>Fungi</taxon>
        <taxon>Dikarya</taxon>
        <taxon>Ascomycota</taxon>
        <taxon>Saccharomycotina</taxon>
        <taxon>Dipodascomycetes</taxon>
        <taxon>Dipodascales</taxon>
        <taxon>Dipodascales incertae sedis</taxon>
        <taxon>Yarrowia</taxon>
    </lineage>
</organism>
<dbReference type="GO" id="GO:0030942">
    <property type="term" value="F:endoplasmic reticulum signal peptide binding"/>
    <property type="evidence" value="ECO:0007669"/>
    <property type="project" value="InterPro"/>
</dbReference>
<evidence type="ECO:0000313" key="14">
    <source>
        <dbReference type="Proteomes" id="UP000256601"/>
    </source>
</evidence>
<evidence type="ECO:0000256" key="5">
    <source>
        <dbReference type="ARBA" id="ARBA00022884"/>
    </source>
</evidence>
<dbReference type="InterPro" id="IPR026258">
    <property type="entry name" value="SRP68"/>
</dbReference>
<evidence type="ECO:0000256" key="2">
    <source>
        <dbReference type="ARBA" id="ARBA00004604"/>
    </source>
</evidence>
<dbReference type="GO" id="GO:0005786">
    <property type="term" value="C:signal recognition particle, endoplasmic reticulum targeting"/>
    <property type="evidence" value="ECO:0007669"/>
    <property type="project" value="UniProtKB-KW"/>
</dbReference>
<keyword evidence="7" id="KW-0539">Nucleus</keyword>
<reference evidence="12 14" key="2">
    <citation type="submission" date="2018-07" db="EMBL/GenBank/DDBJ databases">
        <title>Draft Genome Assemblies for Five Robust Yarrowia lipolytica Strains Exhibiting High Lipid Production and Pentose Sugar Utilization and Sugar Alcohol Secretion from Undetoxified Lignocellulosic Biomass Hydrolysates.</title>
        <authorList>
            <consortium name="DOE Joint Genome Institute"/>
            <person name="Walker C."/>
            <person name="Ryu S."/>
            <person name="Na H."/>
            <person name="Zane M."/>
            <person name="LaButti K."/>
            <person name="Lipzen A."/>
            <person name="Haridas S."/>
            <person name="Barry K."/>
            <person name="Grigoriev I.V."/>
            <person name="Quarterman J."/>
            <person name="Slininger P."/>
            <person name="Dien B."/>
            <person name="Trinh C.T."/>
        </authorList>
    </citation>
    <scope>NUCLEOTIDE SEQUENCE [LARGE SCALE GENOMIC DNA]</scope>
    <source>
        <strain evidence="12 14">YB392</strain>
    </source>
</reference>
<dbReference type="Pfam" id="PF16969">
    <property type="entry name" value="SRP68"/>
    <property type="match status" value="1"/>
</dbReference>
<dbReference type="InterPro" id="IPR038253">
    <property type="entry name" value="SRP68_N_sf"/>
</dbReference>
<dbReference type="RefSeq" id="XP_501994.1">
    <property type="nucleotide sequence ID" value="XM_501994.1"/>
</dbReference>
<dbReference type="Gene3D" id="1.10.3450.40">
    <property type="entry name" value="Signal recognition particle, SRP68 subunit, RNA-binding domain"/>
    <property type="match status" value="1"/>
</dbReference>
<evidence type="ECO:0000313" key="11">
    <source>
        <dbReference type="EMBL" id="AOW03068.1"/>
    </source>
</evidence>
<dbReference type="OrthoDB" id="10255118at2759"/>
<dbReference type="KEGG" id="yli:2909970"/>
<evidence type="ECO:0000256" key="3">
    <source>
        <dbReference type="ARBA" id="ARBA00009352"/>
    </source>
</evidence>
<evidence type="ECO:0000256" key="1">
    <source>
        <dbReference type="ARBA" id="ARBA00004496"/>
    </source>
</evidence>
<evidence type="ECO:0000256" key="7">
    <source>
        <dbReference type="ARBA" id="ARBA00023242"/>
    </source>
</evidence>
<dbReference type="VEuPathDB" id="FungiDB:YALI0_C18997g"/>
<name>A0A1D8NBQ5_YARLL</name>
<dbReference type="PIRSF" id="PIRSF038995">
    <property type="entry name" value="SRP68"/>
    <property type="match status" value="1"/>
</dbReference>
<evidence type="ECO:0000256" key="9">
    <source>
        <dbReference type="ARBA" id="ARBA00029498"/>
    </source>
</evidence>
<keyword evidence="6 10" id="KW-0733">Signal recognition particle</keyword>